<dbReference type="HAMAP" id="MF_00128">
    <property type="entry name" value="NrdI"/>
    <property type="match status" value="1"/>
</dbReference>
<accession>A0A3L9L5M4</accession>
<comment type="similarity">
    <text evidence="2 4">Belongs to the NrdI family.</text>
</comment>
<organism evidence="5 6">
    <name type="scientific">Kocuria tytonicola</name>
    <dbReference type="NCBI Taxonomy" id="2055946"/>
    <lineage>
        <taxon>Bacteria</taxon>
        <taxon>Bacillati</taxon>
        <taxon>Actinomycetota</taxon>
        <taxon>Actinomycetes</taxon>
        <taxon>Micrococcales</taxon>
        <taxon>Micrococcaceae</taxon>
        <taxon>Kocuria</taxon>
    </lineage>
</organism>
<name>A0A3L9L5M4_9MICC</name>
<sequence>MSAGIVRTGRRVLRFRDLGEDESPDLVYFSSVSENTRRFVERLDRAAVRIPLRPGVEGMIRVARPYVLVLPTYGGGERSGAVPKQVVQFLNDPVNRALIRGVITSGNTNFGPYYCLAGPIVSAKCRVPELYRFELLGTSQDVARVGEGLDEFWSRQQSPVDALHTIPVPTPRKDPV</sequence>
<keyword evidence="6" id="KW-1185">Reference proteome</keyword>
<dbReference type="Pfam" id="PF07972">
    <property type="entry name" value="Flavodoxin_NdrI"/>
    <property type="match status" value="1"/>
</dbReference>
<evidence type="ECO:0000256" key="2">
    <source>
        <dbReference type="ARBA" id="ARBA00009942"/>
    </source>
</evidence>
<dbReference type="RefSeq" id="WP_121863968.1">
    <property type="nucleotide sequence ID" value="NZ_RDEX01000001.1"/>
</dbReference>
<comment type="caution">
    <text evidence="5">The sequence shown here is derived from an EMBL/GenBank/DDBJ whole genome shotgun (WGS) entry which is preliminary data.</text>
</comment>
<dbReference type="EMBL" id="RDEX01000001">
    <property type="protein sequence ID" value="RLY93965.1"/>
    <property type="molecule type" value="Genomic_DNA"/>
</dbReference>
<evidence type="ECO:0000256" key="3">
    <source>
        <dbReference type="ARBA" id="ARBA00020129"/>
    </source>
</evidence>
<comment type="function">
    <text evidence="1 4">Probably involved in ribonucleotide reductase function.</text>
</comment>
<dbReference type="SUPFAM" id="SSF52218">
    <property type="entry name" value="Flavoproteins"/>
    <property type="match status" value="1"/>
</dbReference>
<dbReference type="Proteomes" id="UP000277871">
    <property type="component" value="Unassembled WGS sequence"/>
</dbReference>
<dbReference type="InterPro" id="IPR004465">
    <property type="entry name" value="RNR_NrdI"/>
</dbReference>
<dbReference type="InterPro" id="IPR020852">
    <property type="entry name" value="RNR_Ib_NrdI_bac"/>
</dbReference>
<evidence type="ECO:0000313" key="6">
    <source>
        <dbReference type="Proteomes" id="UP000277871"/>
    </source>
</evidence>
<dbReference type="PANTHER" id="PTHR37297">
    <property type="entry name" value="PROTEIN NRDI"/>
    <property type="match status" value="1"/>
</dbReference>
<protein>
    <recommendedName>
        <fullName evidence="3 4">Protein NrdI</fullName>
    </recommendedName>
</protein>
<dbReference type="PANTHER" id="PTHR37297:SF1">
    <property type="entry name" value="PROTEIN NRDI"/>
    <property type="match status" value="1"/>
</dbReference>
<proteinExistence type="inferred from homology"/>
<reference evidence="5 6" key="1">
    <citation type="submission" date="2018-10" db="EMBL/GenBank/DDBJ databases">
        <title>Kocuria tytonicola, new bacteria from the preen glands of American barn owls (Tyto furcata).</title>
        <authorList>
            <person name="Braun M.S."/>
            <person name="Wang E."/>
            <person name="Zimmermann S."/>
            <person name="Boutin S."/>
            <person name="Wagner H."/>
            <person name="Wink M."/>
        </authorList>
    </citation>
    <scope>NUCLEOTIDE SEQUENCE [LARGE SCALE GENOMIC DNA]</scope>
    <source>
        <strain evidence="5 6">473</strain>
    </source>
</reference>
<dbReference type="NCBIfam" id="TIGR00333">
    <property type="entry name" value="nrdI"/>
    <property type="match status" value="1"/>
</dbReference>
<dbReference type="GO" id="GO:0010181">
    <property type="term" value="F:FMN binding"/>
    <property type="evidence" value="ECO:0007669"/>
    <property type="project" value="InterPro"/>
</dbReference>
<evidence type="ECO:0000313" key="5">
    <source>
        <dbReference type="EMBL" id="RLY93965.1"/>
    </source>
</evidence>
<dbReference type="InterPro" id="IPR029039">
    <property type="entry name" value="Flavoprotein-like_sf"/>
</dbReference>
<evidence type="ECO:0000256" key="4">
    <source>
        <dbReference type="HAMAP-Rule" id="MF_00128"/>
    </source>
</evidence>
<dbReference type="AlphaFoldDB" id="A0A3L9L5M4"/>
<evidence type="ECO:0000256" key="1">
    <source>
        <dbReference type="ARBA" id="ARBA00003999"/>
    </source>
</evidence>
<gene>
    <name evidence="4 5" type="primary">nrdI</name>
    <name evidence="5" type="ORF">EAE32_01610</name>
</gene>
<dbReference type="Gene3D" id="3.40.50.360">
    <property type="match status" value="1"/>
</dbReference>